<evidence type="ECO:0000256" key="8">
    <source>
        <dbReference type="ARBA" id="ARBA00023180"/>
    </source>
</evidence>
<evidence type="ECO:0000256" key="2">
    <source>
        <dbReference type="ARBA" id="ARBA00022692"/>
    </source>
</evidence>
<protein>
    <submittedName>
        <fullName evidence="12">Low-density lipoprotein receptor-related protein 1B-like</fullName>
    </submittedName>
</protein>
<dbReference type="Pfam" id="PF00057">
    <property type="entry name" value="Ldl_recept_a"/>
    <property type="match status" value="3"/>
</dbReference>
<keyword evidence="8" id="KW-0325">Glycoprotein</keyword>
<dbReference type="SMART" id="SM00192">
    <property type="entry name" value="LDLa"/>
    <property type="match status" value="3"/>
</dbReference>
<feature type="disulfide bond" evidence="9">
    <location>
        <begin position="225"/>
        <end position="240"/>
    </location>
</feature>
<dbReference type="SUPFAM" id="SSF57424">
    <property type="entry name" value="LDL receptor-like module"/>
    <property type="match status" value="3"/>
</dbReference>
<keyword evidence="11" id="KW-1185">Reference proteome</keyword>
<keyword evidence="7" id="KW-0675">Receptor</keyword>
<keyword evidence="4 10" id="KW-1133">Transmembrane helix</keyword>
<evidence type="ECO:0000256" key="1">
    <source>
        <dbReference type="ARBA" id="ARBA00004167"/>
    </source>
</evidence>
<keyword evidence="3" id="KW-0677">Repeat</keyword>
<organism evidence="11 12">
    <name type="scientific">Nicrophorus vespilloides</name>
    <name type="common">Boreal carrion beetle</name>
    <dbReference type="NCBI Taxonomy" id="110193"/>
    <lineage>
        <taxon>Eukaryota</taxon>
        <taxon>Metazoa</taxon>
        <taxon>Ecdysozoa</taxon>
        <taxon>Arthropoda</taxon>
        <taxon>Hexapoda</taxon>
        <taxon>Insecta</taxon>
        <taxon>Pterygota</taxon>
        <taxon>Neoptera</taxon>
        <taxon>Endopterygota</taxon>
        <taxon>Coleoptera</taxon>
        <taxon>Polyphaga</taxon>
        <taxon>Staphyliniformia</taxon>
        <taxon>Silphidae</taxon>
        <taxon>Nicrophorinae</taxon>
        <taxon>Nicrophorus</taxon>
    </lineage>
</organism>
<comment type="caution">
    <text evidence="9">Lacks conserved residue(s) required for the propagation of feature annotation.</text>
</comment>
<feature type="disulfide bond" evidence="9">
    <location>
        <begin position="263"/>
        <end position="278"/>
    </location>
</feature>
<dbReference type="PRINTS" id="PR00261">
    <property type="entry name" value="LDLRECEPTOR"/>
</dbReference>
<dbReference type="Gene3D" id="4.10.400.10">
    <property type="entry name" value="Low-density Lipoprotein Receptor"/>
    <property type="match status" value="3"/>
</dbReference>
<name>A0ABM1NIQ0_NICVS</name>
<dbReference type="PROSITE" id="PS50068">
    <property type="entry name" value="LDLRA_2"/>
    <property type="match status" value="3"/>
</dbReference>
<reference evidence="12" key="1">
    <citation type="submission" date="2025-08" db="UniProtKB">
        <authorList>
            <consortium name="RefSeq"/>
        </authorList>
    </citation>
    <scope>IDENTIFICATION</scope>
    <source>
        <tissue evidence="12">Whole Larva</tissue>
    </source>
</reference>
<evidence type="ECO:0000256" key="10">
    <source>
        <dbReference type="SAM" id="Phobius"/>
    </source>
</evidence>
<dbReference type="InterPro" id="IPR023415">
    <property type="entry name" value="LDLR_class-A_CS"/>
</dbReference>
<dbReference type="InterPro" id="IPR036055">
    <property type="entry name" value="LDL_receptor-like_sf"/>
</dbReference>
<dbReference type="InterPro" id="IPR051221">
    <property type="entry name" value="LDLR-related"/>
</dbReference>
<proteinExistence type="predicted"/>
<evidence type="ECO:0000256" key="6">
    <source>
        <dbReference type="ARBA" id="ARBA00023157"/>
    </source>
</evidence>
<keyword evidence="5 10" id="KW-0472">Membrane</keyword>
<evidence type="ECO:0000256" key="7">
    <source>
        <dbReference type="ARBA" id="ARBA00023170"/>
    </source>
</evidence>
<dbReference type="InterPro" id="IPR002172">
    <property type="entry name" value="LDrepeatLR_classA_rpt"/>
</dbReference>
<evidence type="ECO:0000313" key="11">
    <source>
        <dbReference type="Proteomes" id="UP000695000"/>
    </source>
</evidence>
<evidence type="ECO:0000256" key="5">
    <source>
        <dbReference type="ARBA" id="ARBA00023136"/>
    </source>
</evidence>
<evidence type="ECO:0000313" key="12">
    <source>
        <dbReference type="RefSeq" id="XP_017786700.1"/>
    </source>
</evidence>
<evidence type="ECO:0000256" key="9">
    <source>
        <dbReference type="PROSITE-ProRule" id="PRU00124"/>
    </source>
</evidence>
<keyword evidence="2 10" id="KW-0812">Transmembrane</keyword>
<accession>A0ABM1NIQ0</accession>
<gene>
    <name evidence="12" type="primary">LOC108569599</name>
</gene>
<keyword evidence="6 9" id="KW-1015">Disulfide bond</keyword>
<dbReference type="GeneID" id="108569599"/>
<dbReference type="PANTHER" id="PTHR22722">
    <property type="entry name" value="LOW-DENSITY LIPOPROTEIN RECEPTOR-RELATED PROTEIN 2-RELATED"/>
    <property type="match status" value="1"/>
</dbReference>
<dbReference type="CDD" id="cd00112">
    <property type="entry name" value="LDLa"/>
    <property type="match status" value="3"/>
</dbReference>
<dbReference type="RefSeq" id="XP_017786700.1">
    <property type="nucleotide sequence ID" value="XM_017931211.1"/>
</dbReference>
<dbReference type="PROSITE" id="PS01209">
    <property type="entry name" value="LDLRA_1"/>
    <property type="match status" value="1"/>
</dbReference>
<dbReference type="Proteomes" id="UP000695000">
    <property type="component" value="Unplaced"/>
</dbReference>
<evidence type="ECO:0000256" key="4">
    <source>
        <dbReference type="ARBA" id="ARBA00022989"/>
    </source>
</evidence>
<sequence>MIPNTSNVELTKVHYYESFRRCRNLELATISREVFDNQTNSIIKRSIFGHRWVLQINEVDATKDSKWKRYCLYVFVFICVLLAIVFGVYITITEFLQRERPKITKILKIPVAEEEMSVEDILKTLKREPQTTKKENIIEKRAICNCEENEICMKVHEAQPPLCLKIADFNDPSGCGGLCMVNTQFCKILDRHYLVYECTNNTNTLICRDGHFSCGDLCVSETKRCDGFFHCKDNSDELNCDCNLQTHFHCGNNTSCIPKGNKCDRKVDCWDGFDEFHCPNECSEDEVPCLRSDQCILKTKICDGSQDCEDGSDEPQGCLS</sequence>
<feature type="transmembrane region" description="Helical" evidence="10">
    <location>
        <begin position="70"/>
        <end position="92"/>
    </location>
</feature>
<evidence type="ECO:0000256" key="3">
    <source>
        <dbReference type="ARBA" id="ARBA00022737"/>
    </source>
</evidence>
<dbReference type="PANTHER" id="PTHR22722:SF15">
    <property type="entry name" value="LOW-DENSITY LIPOPROTEIN RECEPTOR-RELATED"/>
    <property type="match status" value="1"/>
</dbReference>
<comment type="subcellular location">
    <subcellularLocation>
        <location evidence="1">Membrane</location>
        <topology evidence="1">Single-pass membrane protein</topology>
    </subcellularLocation>
</comment>